<accession>A0A5B7JES1</accession>
<dbReference type="EMBL" id="VSRR010087884">
    <property type="protein sequence ID" value="MPC91468.1"/>
    <property type="molecule type" value="Genomic_DNA"/>
</dbReference>
<name>A0A5B7JES1_PORTR</name>
<reference evidence="2 3" key="1">
    <citation type="submission" date="2019-05" db="EMBL/GenBank/DDBJ databases">
        <title>Another draft genome of Portunus trituberculatus and its Hox gene families provides insights of decapod evolution.</title>
        <authorList>
            <person name="Jeong J.-H."/>
            <person name="Song I."/>
            <person name="Kim S."/>
            <person name="Choi T."/>
            <person name="Kim D."/>
            <person name="Ryu S."/>
            <person name="Kim W."/>
        </authorList>
    </citation>
    <scope>NUCLEOTIDE SEQUENCE [LARGE SCALE GENOMIC DNA]</scope>
    <source>
        <tissue evidence="2">Muscle</tissue>
    </source>
</reference>
<comment type="caution">
    <text evidence="2">The sequence shown here is derived from an EMBL/GenBank/DDBJ whole genome shotgun (WGS) entry which is preliminary data.</text>
</comment>
<feature type="region of interest" description="Disordered" evidence="1">
    <location>
        <begin position="56"/>
        <end position="89"/>
    </location>
</feature>
<dbReference type="Proteomes" id="UP000324222">
    <property type="component" value="Unassembled WGS sequence"/>
</dbReference>
<proteinExistence type="predicted"/>
<evidence type="ECO:0000313" key="3">
    <source>
        <dbReference type="Proteomes" id="UP000324222"/>
    </source>
</evidence>
<keyword evidence="3" id="KW-1185">Reference proteome</keyword>
<protein>
    <submittedName>
        <fullName evidence="2">Uncharacterized protein</fullName>
    </submittedName>
</protein>
<evidence type="ECO:0000256" key="1">
    <source>
        <dbReference type="SAM" id="MobiDB-lite"/>
    </source>
</evidence>
<dbReference type="AlphaFoldDB" id="A0A5B7JES1"/>
<organism evidence="2 3">
    <name type="scientific">Portunus trituberculatus</name>
    <name type="common">Swimming crab</name>
    <name type="synonym">Neptunus trituberculatus</name>
    <dbReference type="NCBI Taxonomy" id="210409"/>
    <lineage>
        <taxon>Eukaryota</taxon>
        <taxon>Metazoa</taxon>
        <taxon>Ecdysozoa</taxon>
        <taxon>Arthropoda</taxon>
        <taxon>Crustacea</taxon>
        <taxon>Multicrustacea</taxon>
        <taxon>Malacostraca</taxon>
        <taxon>Eumalacostraca</taxon>
        <taxon>Eucarida</taxon>
        <taxon>Decapoda</taxon>
        <taxon>Pleocyemata</taxon>
        <taxon>Brachyura</taxon>
        <taxon>Eubrachyura</taxon>
        <taxon>Portunoidea</taxon>
        <taxon>Portunidae</taxon>
        <taxon>Portuninae</taxon>
        <taxon>Portunus</taxon>
    </lineage>
</organism>
<evidence type="ECO:0000313" key="2">
    <source>
        <dbReference type="EMBL" id="MPC91468.1"/>
    </source>
</evidence>
<sequence>MPHKLSSPPRQYLTLSNALVPPLLTTKAPSGTAQCKEVTPPGAAELQDTTGFLKCRVPQSPRWSGTQRPQPPISSGASTSISHRGHFTG</sequence>
<gene>
    <name evidence="2" type="ORF">E2C01_086508</name>
</gene>
<feature type="compositionally biased region" description="Polar residues" evidence="1">
    <location>
        <begin position="61"/>
        <end position="82"/>
    </location>
</feature>